<reference evidence="2" key="1">
    <citation type="journal article" date="2021" name="Sci. Rep.">
        <title>Diploid genomic architecture of Nitzschia inconspicua, an elite biomass production diatom.</title>
        <authorList>
            <person name="Oliver A."/>
            <person name="Podell S."/>
            <person name="Pinowska A."/>
            <person name="Traller J.C."/>
            <person name="Smith S.R."/>
            <person name="McClure R."/>
            <person name="Beliaev A."/>
            <person name="Bohutskyi P."/>
            <person name="Hill E.A."/>
            <person name="Rabines A."/>
            <person name="Zheng H."/>
            <person name="Allen L.Z."/>
            <person name="Kuo A."/>
            <person name="Grigoriev I.V."/>
            <person name="Allen A.E."/>
            <person name="Hazlebeck D."/>
            <person name="Allen E.E."/>
        </authorList>
    </citation>
    <scope>NUCLEOTIDE SEQUENCE</scope>
    <source>
        <strain evidence="2">Hildebrandi</strain>
    </source>
</reference>
<dbReference type="AlphaFoldDB" id="A0A9K3Q050"/>
<organism evidence="2 3">
    <name type="scientific">Nitzschia inconspicua</name>
    <dbReference type="NCBI Taxonomy" id="303405"/>
    <lineage>
        <taxon>Eukaryota</taxon>
        <taxon>Sar</taxon>
        <taxon>Stramenopiles</taxon>
        <taxon>Ochrophyta</taxon>
        <taxon>Bacillariophyta</taxon>
        <taxon>Bacillariophyceae</taxon>
        <taxon>Bacillariophycidae</taxon>
        <taxon>Bacillariales</taxon>
        <taxon>Bacillariaceae</taxon>
        <taxon>Nitzschia</taxon>
    </lineage>
</organism>
<evidence type="ECO:0000313" key="3">
    <source>
        <dbReference type="Proteomes" id="UP000693970"/>
    </source>
</evidence>
<keyword evidence="3" id="KW-1185">Reference proteome</keyword>
<accession>A0A9K3Q050</accession>
<evidence type="ECO:0000313" key="2">
    <source>
        <dbReference type="EMBL" id="KAG7365560.1"/>
    </source>
</evidence>
<name>A0A9K3Q050_9STRA</name>
<dbReference type="EMBL" id="JAGRRH010000009">
    <property type="protein sequence ID" value="KAG7365560.1"/>
    <property type="molecule type" value="Genomic_DNA"/>
</dbReference>
<dbReference type="Proteomes" id="UP000693970">
    <property type="component" value="Unassembled WGS sequence"/>
</dbReference>
<proteinExistence type="predicted"/>
<gene>
    <name evidence="2" type="ORF">IV203_038764</name>
</gene>
<feature type="compositionally biased region" description="Basic and acidic residues" evidence="1">
    <location>
        <begin position="9"/>
        <end position="20"/>
    </location>
</feature>
<comment type="caution">
    <text evidence="2">The sequence shown here is derived from an EMBL/GenBank/DDBJ whole genome shotgun (WGS) entry which is preliminary data.</text>
</comment>
<evidence type="ECO:0000256" key="1">
    <source>
        <dbReference type="SAM" id="MobiDB-lite"/>
    </source>
</evidence>
<reference evidence="2" key="2">
    <citation type="submission" date="2021-04" db="EMBL/GenBank/DDBJ databases">
        <authorList>
            <person name="Podell S."/>
        </authorList>
    </citation>
    <scope>NUCLEOTIDE SEQUENCE</scope>
    <source>
        <strain evidence="2">Hildebrandi</strain>
    </source>
</reference>
<feature type="region of interest" description="Disordered" evidence="1">
    <location>
        <begin position="1"/>
        <end position="22"/>
    </location>
</feature>
<sequence>MTVNKNTHNKTEDVFPKAETAKTQQTEVAQEQLWQESSALYSYYTPRLFNTVTTLLLVAVKWTRIVRFDSKN</sequence>
<protein>
    <submittedName>
        <fullName evidence="2">Uncharacterized protein</fullName>
    </submittedName>
</protein>